<gene>
    <name evidence="1" type="ORF">H0235_011267</name>
</gene>
<sequence length="153" mass="16921">MPRIFTIHVSILAVCTLRKMQRSGGDTVPLGGNIRRPPLAVSPVMPRISTIHILILAIRMLQKQKRRVNNQVVWSGPQMQQPPRGWTWVGSTCGILKSISKLFLKFSLVGPLGGALGCGLLSGLPSRHRQQLGGRESNHRGIFTRKLMEPLCI</sequence>
<dbReference type="AlphaFoldDB" id="A0A834NRP7"/>
<keyword evidence="2" id="KW-1185">Reference proteome</keyword>
<organism evidence="1 2">
    <name type="scientific">Vespula pensylvanica</name>
    <name type="common">Western yellow jacket</name>
    <name type="synonym">Wasp</name>
    <dbReference type="NCBI Taxonomy" id="30213"/>
    <lineage>
        <taxon>Eukaryota</taxon>
        <taxon>Metazoa</taxon>
        <taxon>Ecdysozoa</taxon>
        <taxon>Arthropoda</taxon>
        <taxon>Hexapoda</taxon>
        <taxon>Insecta</taxon>
        <taxon>Pterygota</taxon>
        <taxon>Neoptera</taxon>
        <taxon>Endopterygota</taxon>
        <taxon>Hymenoptera</taxon>
        <taxon>Apocrita</taxon>
        <taxon>Aculeata</taxon>
        <taxon>Vespoidea</taxon>
        <taxon>Vespidae</taxon>
        <taxon>Vespinae</taxon>
        <taxon>Vespula</taxon>
    </lineage>
</organism>
<name>A0A834NRP7_VESPE</name>
<dbReference type="EMBL" id="JACSDY010000010">
    <property type="protein sequence ID" value="KAF7416736.1"/>
    <property type="molecule type" value="Genomic_DNA"/>
</dbReference>
<evidence type="ECO:0000313" key="1">
    <source>
        <dbReference type="EMBL" id="KAF7416736.1"/>
    </source>
</evidence>
<reference evidence="1" key="1">
    <citation type="journal article" date="2020" name="G3 (Bethesda)">
        <title>High-Quality Assemblies for Three Invasive Social Wasps from the &lt;i&gt;Vespula&lt;/i&gt; Genus.</title>
        <authorList>
            <person name="Harrop T.W.R."/>
            <person name="Guhlin J."/>
            <person name="McLaughlin G.M."/>
            <person name="Permina E."/>
            <person name="Stockwell P."/>
            <person name="Gilligan J."/>
            <person name="Le Lec M.F."/>
            <person name="Gruber M.A.M."/>
            <person name="Quinn O."/>
            <person name="Lovegrove M."/>
            <person name="Duncan E.J."/>
            <person name="Remnant E.J."/>
            <person name="Van Eeckhoven J."/>
            <person name="Graham B."/>
            <person name="Knapp R.A."/>
            <person name="Langford K.W."/>
            <person name="Kronenberg Z."/>
            <person name="Press M.O."/>
            <person name="Eacker S.M."/>
            <person name="Wilson-Rankin E.E."/>
            <person name="Purcell J."/>
            <person name="Lester P.J."/>
            <person name="Dearden P.K."/>
        </authorList>
    </citation>
    <scope>NUCLEOTIDE SEQUENCE</scope>
    <source>
        <strain evidence="1">Volc-1</strain>
    </source>
</reference>
<evidence type="ECO:0000313" key="2">
    <source>
        <dbReference type="Proteomes" id="UP000600918"/>
    </source>
</evidence>
<protein>
    <submittedName>
        <fullName evidence="1">Uncharacterized protein</fullName>
    </submittedName>
</protein>
<comment type="caution">
    <text evidence="1">The sequence shown here is derived from an EMBL/GenBank/DDBJ whole genome shotgun (WGS) entry which is preliminary data.</text>
</comment>
<dbReference type="Proteomes" id="UP000600918">
    <property type="component" value="Unassembled WGS sequence"/>
</dbReference>
<accession>A0A834NRP7</accession>
<proteinExistence type="predicted"/>